<feature type="region of interest" description="Disordered" evidence="1">
    <location>
        <begin position="1594"/>
        <end position="1614"/>
    </location>
</feature>
<feature type="region of interest" description="Disordered" evidence="1">
    <location>
        <begin position="3069"/>
        <end position="3194"/>
    </location>
</feature>
<dbReference type="SUPFAM" id="SSF52200">
    <property type="entry name" value="Toll/Interleukin receptor TIR domain"/>
    <property type="match status" value="1"/>
</dbReference>
<feature type="region of interest" description="Disordered" evidence="1">
    <location>
        <begin position="427"/>
        <end position="459"/>
    </location>
</feature>
<name>A0A0D2WMK3_CAPO3</name>
<evidence type="ECO:0000259" key="2">
    <source>
        <dbReference type="PROSITE" id="PS50104"/>
    </source>
</evidence>
<dbReference type="Pfam" id="PF13676">
    <property type="entry name" value="TIR_2"/>
    <property type="match status" value="1"/>
</dbReference>
<gene>
    <name evidence="3" type="ORF">CAOG_003102</name>
</gene>
<feature type="compositionally biased region" description="Polar residues" evidence="1">
    <location>
        <begin position="439"/>
        <end position="459"/>
    </location>
</feature>
<dbReference type="OrthoDB" id="9978456at2759"/>
<dbReference type="InParanoid" id="A0A0D2WMK3"/>
<dbReference type="RefSeq" id="XP_004363941.1">
    <property type="nucleotide sequence ID" value="XM_004363884.1"/>
</dbReference>
<feature type="compositionally biased region" description="Polar residues" evidence="1">
    <location>
        <begin position="2320"/>
        <end position="2338"/>
    </location>
</feature>
<evidence type="ECO:0000313" key="4">
    <source>
        <dbReference type="Proteomes" id="UP000008743"/>
    </source>
</evidence>
<dbReference type="SMART" id="SM00185">
    <property type="entry name" value="ARM"/>
    <property type="match status" value="9"/>
</dbReference>
<feature type="compositionally biased region" description="Pro residues" evidence="1">
    <location>
        <begin position="1381"/>
        <end position="1392"/>
    </location>
</feature>
<proteinExistence type="predicted"/>
<protein>
    <recommendedName>
        <fullName evidence="2">TIR domain-containing protein</fullName>
    </recommendedName>
</protein>
<organism evidence="3 4">
    <name type="scientific">Capsaspora owczarzaki (strain ATCC 30864)</name>
    <dbReference type="NCBI Taxonomy" id="595528"/>
    <lineage>
        <taxon>Eukaryota</taxon>
        <taxon>Filasterea</taxon>
        <taxon>Capsaspora</taxon>
    </lineage>
</organism>
<dbReference type="InterPro" id="IPR035897">
    <property type="entry name" value="Toll_tir_struct_dom_sf"/>
</dbReference>
<feature type="region of interest" description="Disordered" evidence="1">
    <location>
        <begin position="184"/>
        <end position="204"/>
    </location>
</feature>
<feature type="region of interest" description="Disordered" evidence="1">
    <location>
        <begin position="511"/>
        <end position="530"/>
    </location>
</feature>
<feature type="compositionally biased region" description="Basic and acidic residues" evidence="1">
    <location>
        <begin position="428"/>
        <end position="438"/>
    </location>
</feature>
<dbReference type="GO" id="GO:0007165">
    <property type="term" value="P:signal transduction"/>
    <property type="evidence" value="ECO:0007669"/>
    <property type="project" value="InterPro"/>
</dbReference>
<dbReference type="PANTHER" id="PTHR46270:SF2">
    <property type="entry name" value="TIR DOMAIN-CONTAINING PROTEIN"/>
    <property type="match status" value="1"/>
</dbReference>
<dbReference type="Gene3D" id="3.40.50.10140">
    <property type="entry name" value="Toll/interleukin-1 receptor homology (TIR) domain"/>
    <property type="match status" value="1"/>
</dbReference>
<evidence type="ECO:0000313" key="3">
    <source>
        <dbReference type="EMBL" id="KJE92075.1"/>
    </source>
</evidence>
<feature type="region of interest" description="Disordered" evidence="1">
    <location>
        <begin position="374"/>
        <end position="405"/>
    </location>
</feature>
<feature type="compositionally biased region" description="Low complexity" evidence="1">
    <location>
        <begin position="3491"/>
        <end position="3504"/>
    </location>
</feature>
<feature type="domain" description="TIR" evidence="2">
    <location>
        <begin position="3267"/>
        <end position="3401"/>
    </location>
</feature>
<dbReference type="EMBL" id="KE346363">
    <property type="protein sequence ID" value="KJE92075.1"/>
    <property type="molecule type" value="Genomic_DNA"/>
</dbReference>
<feature type="compositionally biased region" description="Basic residues" evidence="1">
    <location>
        <begin position="3164"/>
        <end position="3184"/>
    </location>
</feature>
<dbReference type="PANTHER" id="PTHR46270">
    <property type="entry name" value="ARMADILLO-TYPE FOLD-RELATED"/>
    <property type="match status" value="1"/>
</dbReference>
<feature type="compositionally biased region" description="Polar residues" evidence="1">
    <location>
        <begin position="3110"/>
        <end position="3139"/>
    </location>
</feature>
<feature type="region of interest" description="Disordered" evidence="1">
    <location>
        <begin position="1357"/>
        <end position="1394"/>
    </location>
</feature>
<evidence type="ECO:0000256" key="1">
    <source>
        <dbReference type="SAM" id="MobiDB-lite"/>
    </source>
</evidence>
<keyword evidence="4" id="KW-1185">Reference proteome</keyword>
<dbReference type="STRING" id="595528.A0A0D2WMK3"/>
<accession>A0A0D2WMK3</accession>
<dbReference type="InterPro" id="IPR011989">
    <property type="entry name" value="ARM-like"/>
</dbReference>
<dbReference type="Proteomes" id="UP000008743">
    <property type="component" value="Unassembled WGS sequence"/>
</dbReference>
<dbReference type="InterPro" id="IPR016024">
    <property type="entry name" value="ARM-type_fold"/>
</dbReference>
<sequence>MTETETRQPDPAQCGPARAPSATMPTMDASVPAVDGLVGRTAAAAPAAAPAAGVCTATCSSSASSSACHQPDPEVLPVPDLSSCTTEPEPTVLAMWSASRNRAAQTRALDFFAKLLCATTSIEYSADTDHLGLLNHIATHAQTQPYLNPVVAQEVAVRSSFANPAVEAEFAGYQGSSSSRWMGLSSSAASSSSRSGTASVGGGLGHAARAHAGSGSGSGNTPMALYAESVIRESNEFERTSSVVDLANMDDDDASSDTMSNASGPISSMMDSMHAEERLPLAQLNRSAMGQDASPAVTSAAAAAAAAAVEHYFHLDLGDSRSFNPTHIVLHFRLALARSADPAKQMLAFAKTRATLSVFGSNDGVAWEPLYGSGKSQGGASHHRPTNQSSARAGEATAKADSAASEGVGSSSTALFSRRLASRLSGVARRDSDTRVDRNTNSSSGTISPASSQALSHDDGNSTLRIHTFEYYRHFRVVGNAGLQSASIELFGELMTVSALARKVQAFQQHQQLPASSSSPNSTGVRLPGPLHSLPSFDATATQENVREALDHDVVHHVVQLASSHHASVRHVAARLLLAMGAHESLCTAIAEHSDLPRLLDLATASASAADDIVRAAAIRLVLLVFGTSAAAADRLIQLGAAPFLAYAEVVGSCSILKYALARLDTAVVQSHLASQSRVALLMSSIQGSIQFFRLDAIVLIPKLVQLDPSFALELMSHNLIPFLASLLSPLAMQFRDNANETSVAEATLIAILDAFVALAAAQPQACIPPIQEHAVALGIISAALNDWSVVERCVDILMLLSADSDIEALFSRFDAVNFCDNSAGVSPALRASQVAMAFTGLIHCALCHPDHEYAERVWKFILPSSALGLRTSSSASSDSSSTSSSSFSPARLDTGPFLRACLYMMCESLGPCSPHIVANGVFALADRLVSDPHALAELIVQLEGRSRILPALLAKGLACVVTIESLAPCIASCLDILDVTLASWVPFAQASVDADAAVSSAFRFLLAVFWATCQSAPKLAFRASCMVCTIVRALTDAQLEVLVTQPWLDHASFGSRDAVVAPAAAPAAPAAAAAQQEKTSFSAKLDNLAWAIIDSAVVALHMDSTEGQEDARPVDFNQSIITSSVRLWQALCARECKDPTLRAQLYETAMQTFKQQSAAGHMLRLIERLDWLSKTKPLSIMDHSLFQPPDLTFDLPPPPFSLITPLIVSRAMGLTMQVMIHASRNKHLAPAKSAPLSENDDAHPTAVDKASCAVSCLLAVIDNRQLEMFVERAYDADPFTGRLARKLLSVASHLVTPKQLASLPAFGYAWGALHYTSFFEGTQAATQNLAGFIPSEIAPVSSAVVVSGLPEAAGPICLPRPKKTPSSEAPDSDGQALQAPPQPQPQQPDPTKPAVLTDVRRLVAILSPSSPFSHIRFRLTAANALANLLTDCVQLSFERNDDGQGLFTWIGTKAGQLPYANPVITGEVLVEASPALLNSGSEADFIAREPGPFSTADRSDSLVYVDVSGGSRQRAICPTHYALCDTASWEHGSYVTNWELQGRVDKSHPWLVLRRHMDDHTLCRRNATQSWFIQGSAAKSHLTGVVDQYGAPQAVPHQHTPQPPSQQQPGLSGAQTIPFCSEFRVVCTGPGTGGRRTLTLAGFELYGLVREGRGASPETLEALASQFVEAGGVEHVSRLLSQSQSSLCDAEARAGQLAPESREEIAAHLAASFWSIDSGTNDTERLRLACIRMLQAVCTTVERAARVARAVQPLLNCLCASESLSVQNQTSLLLATLCESFMDSVVLNPETRPFDAKALVSALLTLAASVGRVVASRAISIIELLTRHLPEFGSALAEAGTIDLLISVIKEERTRGTLLAGHPACIALCNMCVNEELRVRVLYHGNAHILTGIMLNARTELQRLVLAIMSIAVPHDASALTQDDSMLRCGTMRASFFETLLANGALAVICEYYEAHSKSPEWSRRVSAYFGDLQLPDDSNNLIVARLIAQLTQHLTDHRQLLQTSVLNVVVALLATAEVDVRCFATAALFHLTRNSDFQVIVAAHAPLRDILSQSVDAALARLPAPESSPSIDTQRSARLASDAIAQPTGTFDSTKVEDRLMLWTLRCFIRLALNLILLEGFTASRLRQLLTVATAGDETLIQETTQCLKLIVKSSDNRSLLVEHGFIPLLLSMVHSVDLRAFAVETLDSFLLHGQDNDASCIELLLHDGIPVLTRLLEAYATLDLSRDASATFVQRECTVKRPDDMQSTTVAALVLAHPPCLPALISLVMSPSVLLQRVSIRTIMYLAMSSEVVTALARTVDSAWQIQRRLLAATEVSPSESTRTVEPVAQMQSKLGTRGPTKSTRKATTGPGAGSQTKGTLGISMLPSFVQVLFHLCASADDEVKYAAVRVLGTMLPIIDFGASEQVRIHRFHAFVSHTLSLIEANHESSTRLNLLRWIPVLFQILADPAFLSSTEAFFTVVMRVASKHILEMCLSSPLVAVQAIAMDILLVVGVKVKQLAAIYLKRKQAASFDTVGLGEVVQLLLSPHDSLRTKAARVLATLSASADHANRIATEGALDHLLVLLRLATNTAPAEYHEHQRYLAECAEHPDAGAAPQALHHARLEALNLNALPAAPSPLQAGTRASDRPLETASAPQLGQVGVGSRSVVSSGAAAESLWLRLPLGFAIDEEIIPIVLKTLRRLTSHSHLAERYSRRLRGDDLLPIVVLSNGANQQLSAQAKRILSNLNVNDAEQLLGLAASTDPAAQLKALTGLAELSLHQSNRVLLVNRGLQPLLTLVEKSPSRSLIGAALAVLNNLASVAKCQEEFRAPAFVRLLIGLVVEDKHTWRRQQKRKSKLANAAESSDGRAAFSAAASDDSDADSDGEVEASTSVLETDDSDCDDLSGSMAAEEVNIRRWACSIFGQLCSQNDIFCIELVDLGGLDALNVALYSNNQAIQLEAARTLRCISTCMETHFNIAAHPVVQTMLIISYFSRGVPSDVHRRLGAALRNLGTGWVPTVVKRWTPADVLLWVQCIGLAQFLPVFAAMRVTDGELYIPPHAVASVAADAAGRANTAHRRSANAAIAAGGGGNPTFTHAHAHSHSHSHAHGNHARAHSHGHSRHSSTRQSSILSGRSASPSNDPQASRRSIVSDTGSLEGVASVLGRPSISASNTSDQHSSRHHGHHRRHHHHSHRRHHTDHHGQSQQGQASTALLNGRGLLAVTDNDAASIVNGSLRDTSLLVEALHQLRAESLLDVVARAEVQLRQRAAESTVAETVQPPKQQWDIFLSYRHLDGDFARALEADLNERGFSVWVDKNDISAGNDWRSDIANGIDNALCVVFLMTPGSVQSKYCLEEVHYAYEADKPIFPVVFVDAYEHMKGALKMMLSRIQWIDFENIPYETSLLNLIGQVDRIRLEVGRNAVDEEAGENGAQIALPTSQVPEDAVSTPSQLPEDAGLIMSQVELVSSVTSSALLPDGQAVASTQVEAAAVHASSTSVLNASETVTSSRTLSSGSLTQLPEESEAPIPRAHPPLTSQPSSASLGRRSVKLQSTAPVSQTSDDINALKVMLQRQQQQMSKMEEVLQMQASLLLQLTRSKQTM</sequence>
<feature type="region of interest" description="Disordered" evidence="1">
    <location>
        <begin position="2622"/>
        <end position="2641"/>
    </location>
</feature>
<feature type="region of interest" description="Disordered" evidence="1">
    <location>
        <begin position="3491"/>
        <end position="3542"/>
    </location>
</feature>
<feature type="region of interest" description="Disordered" evidence="1">
    <location>
        <begin position="245"/>
        <end position="266"/>
    </location>
</feature>
<feature type="region of interest" description="Disordered" evidence="1">
    <location>
        <begin position="2320"/>
        <end position="2362"/>
    </location>
</feature>
<reference evidence="4" key="1">
    <citation type="submission" date="2011-02" db="EMBL/GenBank/DDBJ databases">
        <title>The Genome Sequence of Capsaspora owczarzaki ATCC 30864.</title>
        <authorList>
            <person name="Russ C."/>
            <person name="Cuomo C."/>
            <person name="Burger G."/>
            <person name="Gray M.W."/>
            <person name="Holland P.W.H."/>
            <person name="King N."/>
            <person name="Lang F.B.F."/>
            <person name="Roger A.J."/>
            <person name="Ruiz-Trillo I."/>
            <person name="Young S.K."/>
            <person name="Zeng Q."/>
            <person name="Gargeya S."/>
            <person name="Alvarado L."/>
            <person name="Berlin A."/>
            <person name="Chapman S.B."/>
            <person name="Chen Z."/>
            <person name="Freedman E."/>
            <person name="Gellesch M."/>
            <person name="Goldberg J."/>
            <person name="Griggs A."/>
            <person name="Gujja S."/>
            <person name="Heilman E."/>
            <person name="Heiman D."/>
            <person name="Howarth C."/>
            <person name="Mehta T."/>
            <person name="Neiman D."/>
            <person name="Pearson M."/>
            <person name="Roberts A."/>
            <person name="Saif S."/>
            <person name="Shea T."/>
            <person name="Shenoy N."/>
            <person name="Sisk P."/>
            <person name="Stolte C."/>
            <person name="Sykes S."/>
            <person name="White J."/>
            <person name="Yandava C."/>
            <person name="Haas B."/>
            <person name="Nusbaum C."/>
            <person name="Birren B."/>
        </authorList>
    </citation>
    <scope>NUCLEOTIDE SEQUENCE</scope>
    <source>
        <strain evidence="4">ATCC 30864</strain>
    </source>
</reference>
<dbReference type="SMART" id="SM00255">
    <property type="entry name" value="TIR"/>
    <property type="match status" value="1"/>
</dbReference>
<feature type="compositionally biased region" description="Polar residues" evidence="1">
    <location>
        <begin position="511"/>
        <end position="524"/>
    </location>
</feature>
<feature type="region of interest" description="Disordered" evidence="1">
    <location>
        <begin position="1"/>
        <end position="27"/>
    </location>
</feature>
<dbReference type="Gene3D" id="1.25.10.10">
    <property type="entry name" value="Leucine-rich Repeat Variant"/>
    <property type="match status" value="6"/>
</dbReference>
<feature type="region of interest" description="Disordered" evidence="1">
    <location>
        <begin position="2857"/>
        <end position="2884"/>
    </location>
</feature>
<feature type="compositionally biased region" description="Acidic residues" evidence="1">
    <location>
        <begin position="2861"/>
        <end position="2871"/>
    </location>
</feature>
<dbReference type="InterPro" id="IPR000225">
    <property type="entry name" value="Armadillo"/>
</dbReference>
<dbReference type="InterPro" id="IPR000157">
    <property type="entry name" value="TIR_dom"/>
</dbReference>
<dbReference type="SUPFAM" id="SSF48371">
    <property type="entry name" value="ARM repeat"/>
    <property type="match status" value="4"/>
</dbReference>
<dbReference type="eggNOG" id="ENOG502REAN">
    <property type="taxonomic scope" value="Eukaryota"/>
</dbReference>
<dbReference type="PROSITE" id="PS50104">
    <property type="entry name" value="TIR"/>
    <property type="match status" value="1"/>
</dbReference>
<feature type="compositionally biased region" description="Basic residues" evidence="1">
    <location>
        <begin position="3082"/>
        <end position="3109"/>
    </location>
</feature>
<feature type="compositionally biased region" description="Low complexity" evidence="1">
    <location>
        <begin position="184"/>
        <end position="198"/>
    </location>
</feature>